<gene>
    <name evidence="6" type="ORF">B5F17_01900</name>
</gene>
<keyword evidence="1" id="KW-0805">Transcription regulation</keyword>
<protein>
    <submittedName>
        <fullName evidence="6">Crp/Fnr family transcriptional regulator</fullName>
    </submittedName>
</protein>
<dbReference type="Proteomes" id="UP000195897">
    <property type="component" value="Unassembled WGS sequence"/>
</dbReference>
<dbReference type="SUPFAM" id="SSF51206">
    <property type="entry name" value="cAMP-binding domain-like"/>
    <property type="match status" value="1"/>
</dbReference>
<evidence type="ECO:0000313" key="6">
    <source>
        <dbReference type="EMBL" id="OUP53986.1"/>
    </source>
</evidence>
<dbReference type="EMBL" id="NFKK01000002">
    <property type="protein sequence ID" value="OUP53986.1"/>
    <property type="molecule type" value="Genomic_DNA"/>
</dbReference>
<feature type="domain" description="Cyclic nucleotide-binding" evidence="4">
    <location>
        <begin position="13"/>
        <end position="111"/>
    </location>
</feature>
<sequence length="225" mass="25105">MGDMIERLQHCALFAGITQQEIEALLGCLRPVRRTYPKDAVIWHEGERVQSVGLVLSGRAVILRDDFWGNRSILGESAAGDLFGESYACAPGTPLTVSVIAAEDCEVLFINIAQALTMCTHVCAFHVRLVNNLMHILAGKNLMLSRKIDHLSRRTTREKLLAYLSDQAEAQGSSSFDIPFNRQELADYLSVDRSALSQVLSCMKREGLLDFQRSHFTLFTDRSES</sequence>
<evidence type="ECO:0000259" key="4">
    <source>
        <dbReference type="PROSITE" id="PS50042"/>
    </source>
</evidence>
<evidence type="ECO:0000256" key="1">
    <source>
        <dbReference type="ARBA" id="ARBA00023015"/>
    </source>
</evidence>
<dbReference type="AlphaFoldDB" id="A0A1Y4LB80"/>
<evidence type="ECO:0000256" key="3">
    <source>
        <dbReference type="ARBA" id="ARBA00023163"/>
    </source>
</evidence>
<proteinExistence type="predicted"/>
<name>A0A1Y4LB80_9FIRM</name>
<dbReference type="PANTHER" id="PTHR24567:SF58">
    <property type="entry name" value="CYCLIC AMP-BINDING REGULATORY PROTEIN"/>
    <property type="match status" value="1"/>
</dbReference>
<comment type="caution">
    <text evidence="6">The sequence shown here is derived from an EMBL/GenBank/DDBJ whole genome shotgun (WGS) entry which is preliminary data.</text>
</comment>
<evidence type="ECO:0000313" key="7">
    <source>
        <dbReference type="Proteomes" id="UP000195897"/>
    </source>
</evidence>
<dbReference type="InterPro" id="IPR012318">
    <property type="entry name" value="HTH_CRP"/>
</dbReference>
<dbReference type="InterPro" id="IPR018490">
    <property type="entry name" value="cNMP-bd_dom_sf"/>
</dbReference>
<dbReference type="InterPro" id="IPR050397">
    <property type="entry name" value="Env_Response_Regulators"/>
</dbReference>
<dbReference type="SMART" id="SM00419">
    <property type="entry name" value="HTH_CRP"/>
    <property type="match status" value="1"/>
</dbReference>
<organism evidence="6 7">
    <name type="scientific">Butyricicoccus pullicaecorum</name>
    <dbReference type="NCBI Taxonomy" id="501571"/>
    <lineage>
        <taxon>Bacteria</taxon>
        <taxon>Bacillati</taxon>
        <taxon>Bacillota</taxon>
        <taxon>Clostridia</taxon>
        <taxon>Eubacteriales</taxon>
        <taxon>Butyricicoccaceae</taxon>
        <taxon>Butyricicoccus</taxon>
    </lineage>
</organism>
<dbReference type="PROSITE" id="PS50042">
    <property type="entry name" value="CNMP_BINDING_3"/>
    <property type="match status" value="1"/>
</dbReference>
<accession>A0A1Y4LB80</accession>
<dbReference type="Pfam" id="PF13545">
    <property type="entry name" value="HTH_Crp_2"/>
    <property type="match status" value="1"/>
</dbReference>
<evidence type="ECO:0000256" key="2">
    <source>
        <dbReference type="ARBA" id="ARBA00023125"/>
    </source>
</evidence>
<dbReference type="GO" id="GO:0005829">
    <property type="term" value="C:cytosol"/>
    <property type="evidence" value="ECO:0007669"/>
    <property type="project" value="TreeGrafter"/>
</dbReference>
<dbReference type="Pfam" id="PF00027">
    <property type="entry name" value="cNMP_binding"/>
    <property type="match status" value="1"/>
</dbReference>
<dbReference type="InterPro" id="IPR036390">
    <property type="entry name" value="WH_DNA-bd_sf"/>
</dbReference>
<reference evidence="7" key="1">
    <citation type="submission" date="2017-04" db="EMBL/GenBank/DDBJ databases">
        <title>Function of individual gut microbiota members based on whole genome sequencing of pure cultures obtained from chicken caecum.</title>
        <authorList>
            <person name="Medvecky M."/>
            <person name="Cejkova D."/>
            <person name="Polansky O."/>
            <person name="Karasova D."/>
            <person name="Kubasova T."/>
            <person name="Cizek A."/>
            <person name="Rychlik I."/>
        </authorList>
    </citation>
    <scope>NUCLEOTIDE SEQUENCE [LARGE SCALE GENOMIC DNA]</scope>
    <source>
        <strain evidence="7">An180</strain>
    </source>
</reference>
<dbReference type="InterPro" id="IPR000595">
    <property type="entry name" value="cNMP-bd_dom"/>
</dbReference>
<evidence type="ECO:0000259" key="5">
    <source>
        <dbReference type="PROSITE" id="PS51063"/>
    </source>
</evidence>
<dbReference type="CDD" id="cd00038">
    <property type="entry name" value="CAP_ED"/>
    <property type="match status" value="1"/>
</dbReference>
<feature type="domain" description="HTH crp-type" evidence="5">
    <location>
        <begin position="154"/>
        <end position="223"/>
    </location>
</feature>
<dbReference type="GO" id="GO:0003700">
    <property type="term" value="F:DNA-binding transcription factor activity"/>
    <property type="evidence" value="ECO:0007669"/>
    <property type="project" value="TreeGrafter"/>
</dbReference>
<dbReference type="Gene3D" id="2.60.120.10">
    <property type="entry name" value="Jelly Rolls"/>
    <property type="match status" value="1"/>
</dbReference>
<keyword evidence="3" id="KW-0804">Transcription</keyword>
<dbReference type="InterPro" id="IPR014710">
    <property type="entry name" value="RmlC-like_jellyroll"/>
</dbReference>
<dbReference type="PANTHER" id="PTHR24567">
    <property type="entry name" value="CRP FAMILY TRANSCRIPTIONAL REGULATORY PROTEIN"/>
    <property type="match status" value="1"/>
</dbReference>
<keyword evidence="2" id="KW-0238">DNA-binding</keyword>
<dbReference type="SMART" id="SM00100">
    <property type="entry name" value="cNMP"/>
    <property type="match status" value="1"/>
</dbReference>
<dbReference type="PROSITE" id="PS51063">
    <property type="entry name" value="HTH_CRP_2"/>
    <property type="match status" value="1"/>
</dbReference>
<dbReference type="GO" id="GO:0003677">
    <property type="term" value="F:DNA binding"/>
    <property type="evidence" value="ECO:0007669"/>
    <property type="project" value="UniProtKB-KW"/>
</dbReference>
<dbReference type="SUPFAM" id="SSF46785">
    <property type="entry name" value="Winged helix' DNA-binding domain"/>
    <property type="match status" value="1"/>
</dbReference>